<dbReference type="GO" id="GO:0003700">
    <property type="term" value="F:DNA-binding transcription factor activity"/>
    <property type="evidence" value="ECO:0007669"/>
    <property type="project" value="InterPro"/>
</dbReference>
<dbReference type="PRINTS" id="PR00035">
    <property type="entry name" value="HTHGNTR"/>
</dbReference>
<dbReference type="SMART" id="SM00345">
    <property type="entry name" value="HTH_GNTR"/>
    <property type="match status" value="1"/>
</dbReference>
<dbReference type="PANTHER" id="PTHR44846:SF1">
    <property type="entry name" value="MANNOSYL-D-GLYCERATE TRANSPORT_METABOLISM SYSTEM REPRESSOR MNGR-RELATED"/>
    <property type="match status" value="1"/>
</dbReference>
<evidence type="ECO:0000256" key="3">
    <source>
        <dbReference type="ARBA" id="ARBA00023163"/>
    </source>
</evidence>
<organism evidence="5 6">
    <name type="scientific">Desulfarculus baarsii (strain ATCC 33931 / DSM 2075 / LMG 7858 / VKM B-1802 / 2st14)</name>
    <dbReference type="NCBI Taxonomy" id="644282"/>
    <lineage>
        <taxon>Bacteria</taxon>
        <taxon>Pseudomonadati</taxon>
        <taxon>Thermodesulfobacteriota</taxon>
        <taxon>Desulfarculia</taxon>
        <taxon>Desulfarculales</taxon>
        <taxon>Desulfarculaceae</taxon>
        <taxon>Desulfarculus</taxon>
    </lineage>
</organism>
<dbReference type="STRING" id="644282.Deba_1647"/>
<dbReference type="PANTHER" id="PTHR44846">
    <property type="entry name" value="MANNOSYL-D-GLYCERATE TRANSPORT/METABOLISM SYSTEM REPRESSOR MNGR-RELATED"/>
    <property type="match status" value="1"/>
</dbReference>
<gene>
    <name evidence="5" type="ordered locus">Deba_1647</name>
</gene>
<dbReference type="PROSITE" id="PS50949">
    <property type="entry name" value="HTH_GNTR"/>
    <property type="match status" value="1"/>
</dbReference>
<proteinExistence type="predicted"/>
<sequence length="270" mass="29640">MVMPKNAARNNQAYLLNKSGAQAIAEHKIDKSSSLPAYAQMANILRQKISTGAYAPGDRLPAESALAKTFGVSAMTARQAVTVLEEEGLVRRVQGSGTFVRKIGVAASYFGLDALGQVLADEANLAVRIVNASVKRTPGLEKTLLGLKDSDPVILVERVIMHRDEPFTLHVSFTSFDPASPTVEAMLDTVVLTGLIFQEGYSNFKKGELRLIPTILGPREARLLRMEPGRSVFKLEHLFHDFDDRPAAFGWFIVSHEKMPLVSRVGVWHD</sequence>
<dbReference type="Gene3D" id="1.10.10.10">
    <property type="entry name" value="Winged helix-like DNA-binding domain superfamily/Winged helix DNA-binding domain"/>
    <property type="match status" value="1"/>
</dbReference>
<dbReference type="HOGENOM" id="CLU_063236_4_2_7"/>
<dbReference type="CDD" id="cd07377">
    <property type="entry name" value="WHTH_GntR"/>
    <property type="match status" value="1"/>
</dbReference>
<dbReference type="GO" id="GO:0003677">
    <property type="term" value="F:DNA binding"/>
    <property type="evidence" value="ECO:0007669"/>
    <property type="project" value="UniProtKB-KW"/>
</dbReference>
<keyword evidence="6" id="KW-1185">Reference proteome</keyword>
<dbReference type="Pfam" id="PF00392">
    <property type="entry name" value="GntR"/>
    <property type="match status" value="1"/>
</dbReference>
<dbReference type="InterPro" id="IPR036388">
    <property type="entry name" value="WH-like_DNA-bd_sf"/>
</dbReference>
<keyword evidence="1" id="KW-0805">Transcription regulation</keyword>
<dbReference type="SUPFAM" id="SSF46785">
    <property type="entry name" value="Winged helix' DNA-binding domain"/>
    <property type="match status" value="1"/>
</dbReference>
<dbReference type="KEGG" id="dbr:Deba_1647"/>
<dbReference type="Proteomes" id="UP000009047">
    <property type="component" value="Chromosome"/>
</dbReference>
<dbReference type="InterPro" id="IPR036390">
    <property type="entry name" value="WH_DNA-bd_sf"/>
</dbReference>
<evidence type="ECO:0000256" key="2">
    <source>
        <dbReference type="ARBA" id="ARBA00023125"/>
    </source>
</evidence>
<protein>
    <submittedName>
        <fullName evidence="5">Transcriptional regulator, GntR family</fullName>
    </submittedName>
</protein>
<evidence type="ECO:0000256" key="1">
    <source>
        <dbReference type="ARBA" id="ARBA00023015"/>
    </source>
</evidence>
<dbReference type="Pfam" id="PF07702">
    <property type="entry name" value="UTRA"/>
    <property type="match status" value="1"/>
</dbReference>
<feature type="domain" description="HTH gntR-type" evidence="4">
    <location>
        <begin position="35"/>
        <end position="103"/>
    </location>
</feature>
<keyword evidence="2" id="KW-0238">DNA-binding</keyword>
<dbReference type="AlphaFoldDB" id="E1QHH2"/>
<dbReference type="SUPFAM" id="SSF64288">
    <property type="entry name" value="Chorismate lyase-like"/>
    <property type="match status" value="1"/>
</dbReference>
<evidence type="ECO:0000313" key="5">
    <source>
        <dbReference type="EMBL" id="ADK85015.1"/>
    </source>
</evidence>
<dbReference type="EMBL" id="CP002085">
    <property type="protein sequence ID" value="ADK85015.1"/>
    <property type="molecule type" value="Genomic_DNA"/>
</dbReference>
<dbReference type="GO" id="GO:0045892">
    <property type="term" value="P:negative regulation of DNA-templated transcription"/>
    <property type="evidence" value="ECO:0007669"/>
    <property type="project" value="TreeGrafter"/>
</dbReference>
<dbReference type="InterPro" id="IPR028978">
    <property type="entry name" value="Chorismate_lyase_/UTRA_dom_sf"/>
</dbReference>
<dbReference type="InterPro" id="IPR000524">
    <property type="entry name" value="Tscrpt_reg_HTH_GntR"/>
</dbReference>
<name>E1QHH2_DESB2</name>
<keyword evidence="3" id="KW-0804">Transcription</keyword>
<dbReference type="SMART" id="SM00866">
    <property type="entry name" value="UTRA"/>
    <property type="match status" value="1"/>
</dbReference>
<evidence type="ECO:0000313" key="6">
    <source>
        <dbReference type="Proteomes" id="UP000009047"/>
    </source>
</evidence>
<dbReference type="eggNOG" id="COG2188">
    <property type="taxonomic scope" value="Bacteria"/>
</dbReference>
<accession>E1QHH2</accession>
<dbReference type="InterPro" id="IPR011663">
    <property type="entry name" value="UTRA"/>
</dbReference>
<reference evidence="5 6" key="1">
    <citation type="journal article" date="2010" name="Stand. Genomic Sci.">
        <title>Complete genome sequence of Desulfarculus baarsii type strain (2st14).</title>
        <authorList>
            <person name="Sun H."/>
            <person name="Spring S."/>
            <person name="Lapidus A."/>
            <person name="Davenport K."/>
            <person name="Del Rio T.G."/>
            <person name="Tice H."/>
            <person name="Nolan M."/>
            <person name="Copeland A."/>
            <person name="Cheng J.F."/>
            <person name="Lucas S."/>
            <person name="Tapia R."/>
            <person name="Goodwin L."/>
            <person name="Pitluck S."/>
            <person name="Ivanova N."/>
            <person name="Pagani I."/>
            <person name="Mavromatis K."/>
            <person name="Ovchinnikova G."/>
            <person name="Pati A."/>
            <person name="Chen A."/>
            <person name="Palaniappan K."/>
            <person name="Hauser L."/>
            <person name="Chang Y.J."/>
            <person name="Jeffries C.D."/>
            <person name="Detter J.C."/>
            <person name="Han C."/>
            <person name="Rohde M."/>
            <person name="Brambilla E."/>
            <person name="Goker M."/>
            <person name="Woyke T."/>
            <person name="Bristow J."/>
            <person name="Eisen J.A."/>
            <person name="Markowitz V."/>
            <person name="Hugenholtz P."/>
            <person name="Kyrpides N.C."/>
            <person name="Klenk H.P."/>
            <person name="Land M."/>
        </authorList>
    </citation>
    <scope>NUCLEOTIDE SEQUENCE [LARGE SCALE GENOMIC DNA]</scope>
    <source>
        <strain evidence="6">ATCC 33931 / DSM 2075 / LMG 7858 / VKM B-1802 / 2st14</strain>
    </source>
</reference>
<dbReference type="InterPro" id="IPR050679">
    <property type="entry name" value="Bact_HTH_transcr_reg"/>
</dbReference>
<dbReference type="Gene3D" id="3.40.1410.10">
    <property type="entry name" value="Chorismate lyase-like"/>
    <property type="match status" value="1"/>
</dbReference>
<evidence type="ECO:0000259" key="4">
    <source>
        <dbReference type="PROSITE" id="PS50949"/>
    </source>
</evidence>